<dbReference type="OrthoDB" id="680973at2"/>
<gene>
    <name evidence="1" type="ordered locus">sce2091</name>
</gene>
<dbReference type="EMBL" id="AM746676">
    <property type="protein sequence ID" value="CAN92250.1"/>
    <property type="molecule type" value="Genomic_DNA"/>
</dbReference>
<dbReference type="Proteomes" id="UP000002139">
    <property type="component" value="Chromosome"/>
</dbReference>
<accession>A9FV92</accession>
<evidence type="ECO:0000313" key="2">
    <source>
        <dbReference type="Proteomes" id="UP000002139"/>
    </source>
</evidence>
<sequence length="87" mass="9325">MSQRPSVELHIDELVLDGFAPEARRHIGDALQRELLRLLREQPLSTAIAAYDGLGRLDAGTFNADPGASPEQIGAAVARAVHGGLQR</sequence>
<name>A9FV92_SORC5</name>
<organism evidence="1 2">
    <name type="scientific">Sorangium cellulosum (strain So ce56)</name>
    <name type="common">Polyangium cellulosum (strain So ce56)</name>
    <dbReference type="NCBI Taxonomy" id="448385"/>
    <lineage>
        <taxon>Bacteria</taxon>
        <taxon>Pseudomonadati</taxon>
        <taxon>Myxococcota</taxon>
        <taxon>Polyangia</taxon>
        <taxon>Polyangiales</taxon>
        <taxon>Polyangiaceae</taxon>
        <taxon>Sorangium</taxon>
    </lineage>
</organism>
<reference evidence="1 2" key="1">
    <citation type="journal article" date="2007" name="Nat. Biotechnol.">
        <title>Complete genome sequence of the myxobacterium Sorangium cellulosum.</title>
        <authorList>
            <person name="Schneiker S."/>
            <person name="Perlova O."/>
            <person name="Kaiser O."/>
            <person name="Gerth K."/>
            <person name="Alici A."/>
            <person name="Altmeyer M.O."/>
            <person name="Bartels D."/>
            <person name="Bekel T."/>
            <person name="Beyer S."/>
            <person name="Bode E."/>
            <person name="Bode H.B."/>
            <person name="Bolten C.J."/>
            <person name="Choudhuri J.V."/>
            <person name="Doss S."/>
            <person name="Elnakady Y.A."/>
            <person name="Frank B."/>
            <person name="Gaigalat L."/>
            <person name="Goesmann A."/>
            <person name="Groeger C."/>
            <person name="Gross F."/>
            <person name="Jelsbak L."/>
            <person name="Jelsbak L."/>
            <person name="Kalinowski J."/>
            <person name="Kegler C."/>
            <person name="Knauber T."/>
            <person name="Konietzny S."/>
            <person name="Kopp M."/>
            <person name="Krause L."/>
            <person name="Krug D."/>
            <person name="Linke B."/>
            <person name="Mahmud T."/>
            <person name="Martinez-Arias R."/>
            <person name="McHardy A.C."/>
            <person name="Merai M."/>
            <person name="Meyer F."/>
            <person name="Mormann S."/>
            <person name="Munoz-Dorado J."/>
            <person name="Perez J."/>
            <person name="Pradella S."/>
            <person name="Rachid S."/>
            <person name="Raddatz G."/>
            <person name="Rosenau F."/>
            <person name="Rueckert C."/>
            <person name="Sasse F."/>
            <person name="Scharfe M."/>
            <person name="Schuster S.C."/>
            <person name="Suen G."/>
            <person name="Treuner-Lange A."/>
            <person name="Velicer G.J."/>
            <person name="Vorholter F.-J."/>
            <person name="Weissman K.J."/>
            <person name="Welch R.D."/>
            <person name="Wenzel S.C."/>
            <person name="Whitworth D.E."/>
            <person name="Wilhelm S."/>
            <person name="Wittmann C."/>
            <person name="Bloecker H."/>
            <person name="Puehler A."/>
            <person name="Mueller R."/>
        </authorList>
    </citation>
    <scope>NUCLEOTIDE SEQUENCE [LARGE SCALE GENOMIC DNA]</scope>
    <source>
        <strain evidence="2">So ce56</strain>
    </source>
</reference>
<dbReference type="STRING" id="448385.sce2091"/>
<dbReference type="AlphaFoldDB" id="A9FV92"/>
<keyword evidence="2" id="KW-1185">Reference proteome</keyword>
<proteinExistence type="predicted"/>
<dbReference type="KEGG" id="scl:sce2091"/>
<evidence type="ECO:0000313" key="1">
    <source>
        <dbReference type="EMBL" id="CAN92250.1"/>
    </source>
</evidence>
<dbReference type="HOGENOM" id="CLU_185066_0_0_7"/>
<protein>
    <submittedName>
        <fullName evidence="1">Uncharacterized protein</fullName>
    </submittedName>
</protein>
<dbReference type="eggNOG" id="ENOG5033IFQ">
    <property type="taxonomic scope" value="Bacteria"/>
</dbReference>
<dbReference type="RefSeq" id="WP_012234726.1">
    <property type="nucleotide sequence ID" value="NC_010162.1"/>
</dbReference>
<dbReference type="BioCyc" id="SCEL448385:SCE_RS10760-MONOMER"/>